<dbReference type="PROSITE" id="PS51257">
    <property type="entry name" value="PROKAR_LIPOPROTEIN"/>
    <property type="match status" value="1"/>
</dbReference>
<dbReference type="Proteomes" id="UP000193409">
    <property type="component" value="Unassembled WGS sequence"/>
</dbReference>
<feature type="chain" id="PRO_5013006398" description="Lipoprotein" evidence="1">
    <location>
        <begin position="23"/>
        <end position="155"/>
    </location>
</feature>
<dbReference type="OrthoDB" id="7773807at2"/>
<organism evidence="2 3">
    <name type="scientific">Pseudoruegeria aquimaris</name>
    <dbReference type="NCBI Taxonomy" id="393663"/>
    <lineage>
        <taxon>Bacteria</taxon>
        <taxon>Pseudomonadati</taxon>
        <taxon>Pseudomonadota</taxon>
        <taxon>Alphaproteobacteria</taxon>
        <taxon>Rhodobacterales</taxon>
        <taxon>Roseobacteraceae</taxon>
        <taxon>Pseudoruegeria</taxon>
    </lineage>
</organism>
<gene>
    <name evidence="2" type="ORF">PSA7680_00170</name>
</gene>
<protein>
    <recommendedName>
        <fullName evidence="4">Lipoprotein</fullName>
    </recommendedName>
</protein>
<evidence type="ECO:0000313" key="3">
    <source>
        <dbReference type="Proteomes" id="UP000193409"/>
    </source>
</evidence>
<evidence type="ECO:0000256" key="1">
    <source>
        <dbReference type="SAM" id="SignalP"/>
    </source>
</evidence>
<keyword evidence="1" id="KW-0732">Signal</keyword>
<feature type="signal peptide" evidence="1">
    <location>
        <begin position="1"/>
        <end position="22"/>
    </location>
</feature>
<evidence type="ECO:0008006" key="4">
    <source>
        <dbReference type="Google" id="ProtNLM"/>
    </source>
</evidence>
<dbReference type="RefSeq" id="WP_085866762.1">
    <property type="nucleotide sequence ID" value="NZ_FWFQ01000001.1"/>
</dbReference>
<evidence type="ECO:0000313" key="2">
    <source>
        <dbReference type="EMBL" id="SLN11842.1"/>
    </source>
</evidence>
<proteinExistence type="predicted"/>
<dbReference type="AlphaFoldDB" id="A0A1Y5RAL6"/>
<sequence length="155" mass="16570">MKPAGIALLAATLLLSACSSSANLNPFSWFRSGDTEAVTVTTDDGVLVIKDPRVLVDQITAMRVDDTAGGVIVTATGLPPTQGYFKADLFALNEGKPQDGVITLEFRVLEPLTPQPVSIERSREITTATFLSDQTLRGAREIRVVGARNSRSARP</sequence>
<accession>A0A1Y5RAL6</accession>
<dbReference type="EMBL" id="FWFQ01000001">
    <property type="protein sequence ID" value="SLN11842.1"/>
    <property type="molecule type" value="Genomic_DNA"/>
</dbReference>
<name>A0A1Y5RAL6_9RHOB</name>
<reference evidence="2 3" key="1">
    <citation type="submission" date="2017-03" db="EMBL/GenBank/DDBJ databases">
        <authorList>
            <person name="Afonso C.L."/>
            <person name="Miller P.J."/>
            <person name="Scott M.A."/>
            <person name="Spackman E."/>
            <person name="Goraichik I."/>
            <person name="Dimitrov K.M."/>
            <person name="Suarez D.L."/>
            <person name="Swayne D.E."/>
        </authorList>
    </citation>
    <scope>NUCLEOTIDE SEQUENCE [LARGE SCALE GENOMIC DNA]</scope>
    <source>
        <strain evidence="2 3">CECT 7680</strain>
    </source>
</reference>
<keyword evidence="3" id="KW-1185">Reference proteome</keyword>